<dbReference type="Proteomes" id="UP001152614">
    <property type="component" value="Unassembled WGS sequence"/>
</dbReference>
<comment type="caution">
    <text evidence="1">The sequence shown here is derived from an EMBL/GenBank/DDBJ whole genome shotgun (WGS) entry which is preliminary data.</text>
</comment>
<proteinExistence type="predicted"/>
<dbReference type="EMBL" id="JAOWLY010000004">
    <property type="protein sequence ID" value="MDG4983678.1"/>
    <property type="molecule type" value="Genomic_DNA"/>
</dbReference>
<dbReference type="RefSeq" id="WP_278228865.1">
    <property type="nucleotide sequence ID" value="NZ_JAOWLY010000004.1"/>
</dbReference>
<name>A0A9X4S4H3_9LACT</name>
<dbReference type="AlphaFoldDB" id="A0A9X4S4H3"/>
<evidence type="ECO:0000313" key="2">
    <source>
        <dbReference type="Proteomes" id="UP001152614"/>
    </source>
</evidence>
<gene>
    <name evidence="1" type="ORF">OGZ51_05895</name>
</gene>
<protein>
    <submittedName>
        <fullName evidence="1">Uncharacterized protein</fullName>
    </submittedName>
</protein>
<organism evidence="1 2">
    <name type="scientific">Lactococcus lactis</name>
    <dbReference type="NCBI Taxonomy" id="1358"/>
    <lineage>
        <taxon>Bacteria</taxon>
        <taxon>Bacillati</taxon>
        <taxon>Bacillota</taxon>
        <taxon>Bacilli</taxon>
        <taxon>Lactobacillales</taxon>
        <taxon>Streptococcaceae</taxon>
        <taxon>Lactococcus</taxon>
    </lineage>
</organism>
<evidence type="ECO:0000313" key="1">
    <source>
        <dbReference type="EMBL" id="MDG4983678.1"/>
    </source>
</evidence>
<accession>A0A9X4S4H3</accession>
<reference evidence="1" key="1">
    <citation type="submission" date="2022-10" db="EMBL/GenBank/DDBJ databases">
        <authorList>
            <person name="Turner M.S."/>
            <person name="Huang W."/>
        </authorList>
    </citation>
    <scope>NUCLEOTIDE SEQUENCE</scope>
    <source>
        <strain evidence="1">3</strain>
    </source>
</reference>
<sequence>MKAKLGNEIVEYWQISLTNPANESWVLEAFKKGQLSWSGQFAMNKETKEKLLADGMSTKNPAEHDTLSKEIKHLDWLGLYISPNKLSNAYPDNVYLVVNQVRIPAFGRLGEYLLVAPDGSFEIYSEKKFQRDLEKIQKKNHLNGDFYFILFRQ</sequence>
<reference evidence="1" key="2">
    <citation type="journal article" date="2023" name="Food Microbiol.">
        <title>Evaluation of the fermentation potential of lactic acid bacteria isolated from herbs, fruits and vegetables as starter cultures in nut-based milk alternatives.</title>
        <authorList>
            <person name="Huang W."/>
            <person name="Dong A."/>
            <person name="Pham H.T."/>
            <person name="Zhou C."/>
            <person name="Huo Z."/>
            <person name="Watjen A.P."/>
            <person name="Prakash S."/>
            <person name="Bang-Berthelsen C.H."/>
            <person name="Turner M.S."/>
        </authorList>
    </citation>
    <scope>NUCLEOTIDE SEQUENCE</scope>
    <source>
        <strain evidence="1">3</strain>
    </source>
</reference>